<dbReference type="PANTHER" id="PTHR20974">
    <property type="entry name" value="UPF0585 PROTEIN CG18661"/>
    <property type="match status" value="1"/>
</dbReference>
<dbReference type="PANTHER" id="PTHR20974:SF0">
    <property type="entry name" value="UPF0585 PROTEIN CG18661"/>
    <property type="match status" value="1"/>
</dbReference>
<comment type="caution">
    <text evidence="1">The sequence shown here is derived from an EMBL/GenBank/DDBJ whole genome shotgun (WGS) entry which is preliminary data.</text>
</comment>
<protein>
    <submittedName>
        <fullName evidence="1">DUF938 domain-containing protein</fullName>
    </submittedName>
</protein>
<dbReference type="RefSeq" id="WP_273639446.1">
    <property type="nucleotide sequence ID" value="NZ_JAQQXP010000001.1"/>
</dbReference>
<evidence type="ECO:0000313" key="2">
    <source>
        <dbReference type="Proteomes" id="UP001218788"/>
    </source>
</evidence>
<dbReference type="InterPro" id="IPR029063">
    <property type="entry name" value="SAM-dependent_MTases_sf"/>
</dbReference>
<accession>A0ABT5L0G8</accession>
<dbReference type="Pfam" id="PF06080">
    <property type="entry name" value="DUF938"/>
    <property type="match status" value="1"/>
</dbReference>
<dbReference type="Proteomes" id="UP001218788">
    <property type="component" value="Unassembled WGS sequence"/>
</dbReference>
<dbReference type="Gene3D" id="3.40.50.150">
    <property type="entry name" value="Vaccinia Virus protein VP39"/>
    <property type="match status" value="1"/>
</dbReference>
<name>A0ABT5L0G8_9ALTE</name>
<organism evidence="1 2">
    <name type="scientific">Alteromonas gilva</name>
    <dbReference type="NCBI Taxonomy" id="2987522"/>
    <lineage>
        <taxon>Bacteria</taxon>
        <taxon>Pseudomonadati</taxon>
        <taxon>Pseudomonadota</taxon>
        <taxon>Gammaproteobacteria</taxon>
        <taxon>Alteromonadales</taxon>
        <taxon>Alteromonadaceae</taxon>
        <taxon>Alteromonas/Salinimonas group</taxon>
        <taxon>Alteromonas</taxon>
    </lineage>
</organism>
<gene>
    <name evidence="1" type="ORF">OIK42_07065</name>
</gene>
<sequence>MDKPFSQACENNKGPILAVLKDYFAEASSVLEIGSGTGQHAVYFAQALPHLSWQTSDVPAHHGGIRQWLADAALANLKAPITLKIGEQAIPQTGFDAIYSANTAHIMFADEVALMMRQIAQTLPPGGVFCQYGPFIHNGQFSSASNEAFHHSLLIRGLDGYKHIEQLVEWAGAQLQLTEIRDMPANNLCLVWRKSSPC</sequence>
<evidence type="ECO:0000313" key="1">
    <source>
        <dbReference type="EMBL" id="MDC8830525.1"/>
    </source>
</evidence>
<dbReference type="CDD" id="cd02440">
    <property type="entry name" value="AdoMet_MTases"/>
    <property type="match status" value="1"/>
</dbReference>
<dbReference type="EMBL" id="JAQQXP010000001">
    <property type="protein sequence ID" value="MDC8830525.1"/>
    <property type="molecule type" value="Genomic_DNA"/>
</dbReference>
<keyword evidence="2" id="KW-1185">Reference proteome</keyword>
<dbReference type="SUPFAM" id="SSF53335">
    <property type="entry name" value="S-adenosyl-L-methionine-dependent methyltransferases"/>
    <property type="match status" value="1"/>
</dbReference>
<proteinExistence type="predicted"/>
<dbReference type="InterPro" id="IPR010342">
    <property type="entry name" value="DUF938"/>
</dbReference>
<reference evidence="1 2" key="1">
    <citation type="submission" date="2022-10" db="EMBL/GenBank/DDBJ databases">
        <title>Alteromonas sp. chi3 Genome sequencing.</title>
        <authorList>
            <person name="Park S."/>
        </authorList>
    </citation>
    <scope>NUCLEOTIDE SEQUENCE [LARGE SCALE GENOMIC DNA]</scope>
    <source>
        <strain evidence="2">chi3</strain>
    </source>
</reference>